<dbReference type="Proteomes" id="UP000005952">
    <property type="component" value="Chromosome"/>
</dbReference>
<evidence type="ECO:0000313" key="1">
    <source>
        <dbReference type="EMBL" id="AGK59911.1"/>
    </source>
</evidence>
<name>N0BHJ3_9HYPH</name>
<evidence type="ECO:0000313" key="2">
    <source>
        <dbReference type="Proteomes" id="UP000005952"/>
    </source>
</evidence>
<reference evidence="1 2" key="1">
    <citation type="journal article" date="2013" name="Genome Announc.">
        <title>Genome sequences for three denitrifying bacterial strains isolated from a uranium- and nitrate-contaminated subsurface environment.</title>
        <authorList>
            <person name="Venkatramanan R."/>
            <person name="Prakash O."/>
            <person name="Woyke T."/>
            <person name="Chain P."/>
            <person name="Goodwin L.A."/>
            <person name="Watson D."/>
            <person name="Brooks S."/>
            <person name="Kostka J.E."/>
            <person name="Green S.J."/>
        </authorList>
    </citation>
    <scope>NUCLEOTIDE SEQUENCE [LARGE SCALE GENOMIC DNA]</scope>
    <source>
        <strain evidence="1 2">1NES1</strain>
    </source>
</reference>
<proteinExistence type="predicted"/>
<accession>N0BHJ3</accession>
<dbReference type="AlphaFoldDB" id="N0BHJ3"/>
<keyword evidence="2" id="KW-1185">Reference proteome</keyword>
<dbReference type="OrthoDB" id="8378722at2"/>
<dbReference type="RefSeq" id="WP_015599925.1">
    <property type="nucleotide sequence ID" value="NC_021172.1"/>
</dbReference>
<organism evidence="1 2">
    <name type="scientific">Hyphomicrobium denitrificans 1NES1</name>
    <dbReference type="NCBI Taxonomy" id="670307"/>
    <lineage>
        <taxon>Bacteria</taxon>
        <taxon>Pseudomonadati</taxon>
        <taxon>Pseudomonadota</taxon>
        <taxon>Alphaproteobacteria</taxon>
        <taxon>Hyphomicrobiales</taxon>
        <taxon>Hyphomicrobiaceae</taxon>
        <taxon>Hyphomicrobium</taxon>
    </lineage>
</organism>
<dbReference type="KEGG" id="hdt:HYPDE_41213"/>
<dbReference type="HOGENOM" id="CLU_165561_0_0_5"/>
<gene>
    <name evidence="1" type="ORF">HYPDE_41213</name>
</gene>
<protein>
    <submittedName>
        <fullName evidence="1">Uncharacterized protein</fullName>
    </submittedName>
</protein>
<sequence>MQERTTRKSVTFLHPFSLSGIDEKLEAGTYEIETCEELIDGLSFVAYRRVSTTIVIAANGYGHGARQVVAIDPLDLEVAQQIDALEASMTPNFA</sequence>
<dbReference type="EMBL" id="CP005587">
    <property type="protein sequence ID" value="AGK59911.1"/>
    <property type="molecule type" value="Genomic_DNA"/>
</dbReference>
<dbReference type="eggNOG" id="ENOG5033CBD">
    <property type="taxonomic scope" value="Bacteria"/>
</dbReference>